<accession>A0AAN8JPA2</accession>
<dbReference type="Pfam" id="PF23598">
    <property type="entry name" value="LRR_14"/>
    <property type="match status" value="1"/>
</dbReference>
<evidence type="ECO:0000313" key="4">
    <source>
        <dbReference type="EMBL" id="KAK6178940.1"/>
    </source>
</evidence>
<dbReference type="InterPro" id="IPR001611">
    <property type="entry name" value="Leu-rich_rpt"/>
</dbReference>
<dbReference type="GO" id="GO:0005737">
    <property type="term" value="C:cytoplasm"/>
    <property type="evidence" value="ECO:0007669"/>
    <property type="project" value="TreeGrafter"/>
</dbReference>
<dbReference type="SUPFAM" id="SSF52058">
    <property type="entry name" value="L domain-like"/>
    <property type="match status" value="1"/>
</dbReference>
<keyword evidence="1" id="KW-0433">Leucine-rich repeat</keyword>
<evidence type="ECO:0000313" key="5">
    <source>
        <dbReference type="Proteomes" id="UP001347796"/>
    </source>
</evidence>
<dbReference type="InterPro" id="IPR003591">
    <property type="entry name" value="Leu-rich_rpt_typical-subtyp"/>
</dbReference>
<dbReference type="SMART" id="SM00369">
    <property type="entry name" value="LRR_TYP"/>
    <property type="match status" value="5"/>
</dbReference>
<dbReference type="InterPro" id="IPR032675">
    <property type="entry name" value="LRR_dom_sf"/>
</dbReference>
<comment type="caution">
    <text evidence="4">The sequence shown here is derived from an EMBL/GenBank/DDBJ whole genome shotgun (WGS) entry which is preliminary data.</text>
</comment>
<dbReference type="Gene3D" id="3.80.10.10">
    <property type="entry name" value="Ribonuclease Inhibitor"/>
    <property type="match status" value="1"/>
</dbReference>
<dbReference type="Proteomes" id="UP001347796">
    <property type="component" value="Unassembled WGS sequence"/>
</dbReference>
<evidence type="ECO:0000256" key="2">
    <source>
        <dbReference type="ARBA" id="ARBA00022737"/>
    </source>
</evidence>
<name>A0AAN8JPA2_PATCE</name>
<dbReference type="EMBL" id="JAZGQO010000008">
    <property type="protein sequence ID" value="KAK6178940.1"/>
    <property type="molecule type" value="Genomic_DNA"/>
</dbReference>
<dbReference type="PANTHER" id="PTHR48051">
    <property type="match status" value="1"/>
</dbReference>
<dbReference type="InterPro" id="IPR055414">
    <property type="entry name" value="LRR_R13L4/SHOC2-like"/>
</dbReference>
<organism evidence="4 5">
    <name type="scientific">Patella caerulea</name>
    <name type="common">Rayed Mediterranean limpet</name>
    <dbReference type="NCBI Taxonomy" id="87958"/>
    <lineage>
        <taxon>Eukaryota</taxon>
        <taxon>Metazoa</taxon>
        <taxon>Spiralia</taxon>
        <taxon>Lophotrochozoa</taxon>
        <taxon>Mollusca</taxon>
        <taxon>Gastropoda</taxon>
        <taxon>Patellogastropoda</taxon>
        <taxon>Patelloidea</taxon>
        <taxon>Patellidae</taxon>
        <taxon>Patella</taxon>
    </lineage>
</organism>
<gene>
    <name evidence="4" type="ORF">SNE40_011412</name>
</gene>
<dbReference type="InterPro" id="IPR050216">
    <property type="entry name" value="LRR_domain-containing"/>
</dbReference>
<evidence type="ECO:0000256" key="1">
    <source>
        <dbReference type="ARBA" id="ARBA00022614"/>
    </source>
</evidence>
<evidence type="ECO:0000259" key="3">
    <source>
        <dbReference type="Pfam" id="PF23598"/>
    </source>
</evidence>
<dbReference type="PROSITE" id="PS51450">
    <property type="entry name" value="LRR"/>
    <property type="match status" value="1"/>
</dbReference>
<protein>
    <recommendedName>
        <fullName evidence="3">Disease resistance R13L4/SHOC-2-like LRR domain-containing protein</fullName>
    </recommendedName>
</protein>
<keyword evidence="5" id="KW-1185">Reference proteome</keyword>
<dbReference type="AlphaFoldDB" id="A0AAN8JPA2"/>
<sequence>MNVSEDYEARQKCVVEHWNYKGLLELEADFCKNHAHIERLYLKRNKLRTLPKEIALLTSLVELYVPGNEIQELPPEIGDMKNLKFLDVSSNYIEHLPRTIGQLHKLQKLVVSINKLCLLPKEMEQLVCLETLEAIHNNMHIFPSQLCQCKNLQTLCLDCNNLKFIPRQVVKLQRLKTLSISGNKLLSLPYTLLQMSRLQNIYVDNNPSLFVFPYGASYGNYRCGTHPICEDEDEFLTVKIEQQGCISKLYLGPDMKELNQPYSKNVPHLLELCLRILSISTADQHSLVKNLESHLPRELCSILDTASGTCFDCQKTLYTSAFPLILRAKQSETLYDIIFYCSQNCLFKCSDDLKVAAIYPLYQKDKNG</sequence>
<keyword evidence="2" id="KW-0677">Repeat</keyword>
<feature type="domain" description="Disease resistance R13L4/SHOC-2-like LRR" evidence="3">
    <location>
        <begin position="68"/>
        <end position="161"/>
    </location>
</feature>
<proteinExistence type="predicted"/>
<reference evidence="4 5" key="1">
    <citation type="submission" date="2024-01" db="EMBL/GenBank/DDBJ databases">
        <title>The genome of the rayed Mediterranean limpet Patella caerulea (Linnaeus, 1758).</title>
        <authorList>
            <person name="Anh-Thu Weber A."/>
            <person name="Halstead-Nussloch G."/>
        </authorList>
    </citation>
    <scope>NUCLEOTIDE SEQUENCE [LARGE SCALE GENOMIC DNA]</scope>
    <source>
        <strain evidence="4">AATW-2023a</strain>
        <tissue evidence="4">Whole specimen</tissue>
    </source>
</reference>
<dbReference type="PANTHER" id="PTHR48051:SF36">
    <property type="entry name" value="CASPASE FAMILY P20 DOMAIN-CONTAINING PROTEIN"/>
    <property type="match status" value="1"/>
</dbReference>